<evidence type="ECO:0000256" key="7">
    <source>
        <dbReference type="SAM" id="Phobius"/>
    </source>
</evidence>
<dbReference type="Proteomes" id="UP000282433">
    <property type="component" value="Chromosome"/>
</dbReference>
<dbReference type="InterPro" id="IPR050171">
    <property type="entry name" value="MFS_Transporters"/>
</dbReference>
<dbReference type="PANTHER" id="PTHR23517">
    <property type="entry name" value="RESISTANCE PROTEIN MDTM, PUTATIVE-RELATED-RELATED"/>
    <property type="match status" value="1"/>
</dbReference>
<feature type="transmembrane region" description="Helical" evidence="7">
    <location>
        <begin position="215"/>
        <end position="242"/>
    </location>
</feature>
<organism evidence="8 9">
    <name type="scientific">Klebsiella pneumoniae</name>
    <dbReference type="NCBI Taxonomy" id="573"/>
    <lineage>
        <taxon>Bacteria</taxon>
        <taxon>Pseudomonadati</taxon>
        <taxon>Pseudomonadota</taxon>
        <taxon>Gammaproteobacteria</taxon>
        <taxon>Enterobacterales</taxon>
        <taxon>Enterobacteriaceae</taxon>
        <taxon>Klebsiella/Raoultella group</taxon>
        <taxon>Klebsiella</taxon>
        <taxon>Klebsiella pneumoniae complex</taxon>
    </lineage>
</organism>
<dbReference type="PANTHER" id="PTHR23517:SF13">
    <property type="entry name" value="MAJOR FACILITATOR SUPERFAMILY MFS_1"/>
    <property type="match status" value="1"/>
</dbReference>
<evidence type="ECO:0000313" key="8">
    <source>
        <dbReference type="EMBL" id="VEA99262.1"/>
    </source>
</evidence>
<dbReference type="AlphaFoldDB" id="A0A3S4GAH7"/>
<dbReference type="SUPFAM" id="SSF103473">
    <property type="entry name" value="MFS general substrate transporter"/>
    <property type="match status" value="1"/>
</dbReference>
<evidence type="ECO:0000256" key="5">
    <source>
        <dbReference type="ARBA" id="ARBA00022989"/>
    </source>
</evidence>
<feature type="transmembrane region" description="Helical" evidence="7">
    <location>
        <begin position="39"/>
        <end position="59"/>
    </location>
</feature>
<gene>
    <name evidence="8" type="primary">yhhS_1</name>
    <name evidence="8" type="ORF">NCTC13635_00424</name>
</gene>
<accession>A0A3S4GAH7</accession>
<keyword evidence="6 7" id="KW-0472">Membrane</keyword>
<sequence length="345" mass="36532">MSTSVSTTQLNLRIISIVVFTCICYLSIGLPLAVLPGYIHYQLGYSTFVAGIVISLQYISTLVSRPHAGRYTDIWGPKKVVSLGIVCCLLSGAFTLLAVVLQATPMLAIAALLAGRVFLGVGESFTATGATLWGIKTVGAIHTSRVISWNGVATYVAMAVGAPLGVTLNHYFGISGFATVVVLVAAIGLLFARTRQDVKVTAGARAPFHAVVRKIWPYGLGLAFGTVGFGVIATFITLYFAAPQLAGRRVLPFRCSASALSAFAWCWEIPLPALAESRSPWPASSSKVSACCLSGWRHQHGWPASAPFSPVRVSRWVFPALGVEAVKTGGRAKSGNRPRHLLGVS</sequence>
<evidence type="ECO:0000256" key="4">
    <source>
        <dbReference type="ARBA" id="ARBA00022692"/>
    </source>
</evidence>
<dbReference type="InterPro" id="IPR036259">
    <property type="entry name" value="MFS_trans_sf"/>
</dbReference>
<evidence type="ECO:0000256" key="2">
    <source>
        <dbReference type="ARBA" id="ARBA00022448"/>
    </source>
</evidence>
<evidence type="ECO:0000256" key="3">
    <source>
        <dbReference type="ARBA" id="ARBA00022475"/>
    </source>
</evidence>
<evidence type="ECO:0000256" key="6">
    <source>
        <dbReference type="ARBA" id="ARBA00023136"/>
    </source>
</evidence>
<keyword evidence="4 7" id="KW-0812">Transmembrane</keyword>
<feature type="transmembrane region" description="Helical" evidence="7">
    <location>
        <begin position="12"/>
        <end position="33"/>
    </location>
</feature>
<dbReference type="GO" id="GO:0005886">
    <property type="term" value="C:plasma membrane"/>
    <property type="evidence" value="ECO:0007669"/>
    <property type="project" value="UniProtKB-SubCell"/>
</dbReference>
<proteinExistence type="predicted"/>
<keyword evidence="2" id="KW-0813">Transport</keyword>
<dbReference type="Pfam" id="PF07690">
    <property type="entry name" value="MFS_1"/>
    <property type="match status" value="1"/>
</dbReference>
<feature type="transmembrane region" description="Helical" evidence="7">
    <location>
        <begin position="172"/>
        <end position="194"/>
    </location>
</feature>
<feature type="transmembrane region" description="Helical" evidence="7">
    <location>
        <begin position="147"/>
        <end position="166"/>
    </location>
</feature>
<dbReference type="Gene3D" id="1.20.1250.20">
    <property type="entry name" value="MFS general substrate transporter like domains"/>
    <property type="match status" value="1"/>
</dbReference>
<protein>
    <submittedName>
        <fullName evidence="8">Transporter</fullName>
    </submittedName>
</protein>
<keyword evidence="5 7" id="KW-1133">Transmembrane helix</keyword>
<keyword evidence="3" id="KW-1003">Cell membrane</keyword>
<reference evidence="8 9" key="1">
    <citation type="submission" date="2018-12" db="EMBL/GenBank/DDBJ databases">
        <authorList>
            <consortium name="Pathogen Informatics"/>
        </authorList>
    </citation>
    <scope>NUCLEOTIDE SEQUENCE [LARGE SCALE GENOMIC DNA]</scope>
    <source>
        <strain evidence="8 9">NCTC13635</strain>
    </source>
</reference>
<name>A0A3S4GAH7_KLEPN</name>
<dbReference type="GO" id="GO:0022857">
    <property type="term" value="F:transmembrane transporter activity"/>
    <property type="evidence" value="ECO:0007669"/>
    <property type="project" value="InterPro"/>
</dbReference>
<comment type="subcellular location">
    <subcellularLocation>
        <location evidence="1">Cell membrane</location>
        <topology evidence="1">Multi-pass membrane protein</topology>
    </subcellularLocation>
</comment>
<feature type="transmembrane region" description="Helical" evidence="7">
    <location>
        <begin position="107"/>
        <end position="135"/>
    </location>
</feature>
<feature type="transmembrane region" description="Helical" evidence="7">
    <location>
        <begin position="80"/>
        <end position="101"/>
    </location>
</feature>
<evidence type="ECO:0000313" key="9">
    <source>
        <dbReference type="Proteomes" id="UP000282433"/>
    </source>
</evidence>
<evidence type="ECO:0000256" key="1">
    <source>
        <dbReference type="ARBA" id="ARBA00004651"/>
    </source>
</evidence>
<dbReference type="InterPro" id="IPR011701">
    <property type="entry name" value="MFS"/>
</dbReference>
<dbReference type="EMBL" id="LR134162">
    <property type="protein sequence ID" value="VEA99262.1"/>
    <property type="molecule type" value="Genomic_DNA"/>
</dbReference>